<gene>
    <name evidence="2" type="ORF">M0R45_026532</name>
</gene>
<feature type="region of interest" description="Disordered" evidence="1">
    <location>
        <begin position="1"/>
        <end position="20"/>
    </location>
</feature>
<accession>A0AAW1X1B4</accession>
<reference evidence="2 3" key="1">
    <citation type="journal article" date="2023" name="G3 (Bethesda)">
        <title>A chromosome-length genome assembly and annotation of blackberry (Rubus argutus, cv. 'Hillquist').</title>
        <authorList>
            <person name="Bruna T."/>
            <person name="Aryal R."/>
            <person name="Dudchenko O."/>
            <person name="Sargent D.J."/>
            <person name="Mead D."/>
            <person name="Buti M."/>
            <person name="Cavallini A."/>
            <person name="Hytonen T."/>
            <person name="Andres J."/>
            <person name="Pham M."/>
            <person name="Weisz D."/>
            <person name="Mascagni F."/>
            <person name="Usai G."/>
            <person name="Natali L."/>
            <person name="Bassil N."/>
            <person name="Fernandez G.E."/>
            <person name="Lomsadze A."/>
            <person name="Armour M."/>
            <person name="Olukolu B."/>
            <person name="Poorten T."/>
            <person name="Britton C."/>
            <person name="Davik J."/>
            <person name="Ashrafi H."/>
            <person name="Aiden E.L."/>
            <person name="Borodovsky M."/>
            <person name="Worthington M."/>
        </authorList>
    </citation>
    <scope>NUCLEOTIDE SEQUENCE [LARGE SCALE GENOMIC DNA]</scope>
    <source>
        <strain evidence="2">PI 553951</strain>
    </source>
</reference>
<sequence length="122" mass="14174">MNIDTDTEWESGDDLSTDEETELDHNFNTDDETSQMNSSDDDEISITNQSVPLYFVVHVQKNTVMFIPMREPSEIGYWYLLVVHVKGKKAERVDNAPDNKRDSDRLFSARLAVKYKCSVRMY</sequence>
<evidence type="ECO:0000313" key="3">
    <source>
        <dbReference type="Proteomes" id="UP001457282"/>
    </source>
</evidence>
<dbReference type="EMBL" id="JBEDUW010000005">
    <property type="protein sequence ID" value="KAK9929432.1"/>
    <property type="molecule type" value="Genomic_DNA"/>
</dbReference>
<keyword evidence="3" id="KW-1185">Reference proteome</keyword>
<dbReference type="AlphaFoldDB" id="A0AAW1X1B4"/>
<comment type="caution">
    <text evidence="2">The sequence shown here is derived from an EMBL/GenBank/DDBJ whole genome shotgun (WGS) entry which is preliminary data.</text>
</comment>
<evidence type="ECO:0000313" key="2">
    <source>
        <dbReference type="EMBL" id="KAK9929432.1"/>
    </source>
</evidence>
<dbReference type="Proteomes" id="UP001457282">
    <property type="component" value="Unassembled WGS sequence"/>
</dbReference>
<name>A0AAW1X1B4_RUBAR</name>
<evidence type="ECO:0000256" key="1">
    <source>
        <dbReference type="SAM" id="MobiDB-lite"/>
    </source>
</evidence>
<organism evidence="2 3">
    <name type="scientific">Rubus argutus</name>
    <name type="common">Southern blackberry</name>
    <dbReference type="NCBI Taxonomy" id="59490"/>
    <lineage>
        <taxon>Eukaryota</taxon>
        <taxon>Viridiplantae</taxon>
        <taxon>Streptophyta</taxon>
        <taxon>Embryophyta</taxon>
        <taxon>Tracheophyta</taxon>
        <taxon>Spermatophyta</taxon>
        <taxon>Magnoliopsida</taxon>
        <taxon>eudicotyledons</taxon>
        <taxon>Gunneridae</taxon>
        <taxon>Pentapetalae</taxon>
        <taxon>rosids</taxon>
        <taxon>fabids</taxon>
        <taxon>Rosales</taxon>
        <taxon>Rosaceae</taxon>
        <taxon>Rosoideae</taxon>
        <taxon>Rosoideae incertae sedis</taxon>
        <taxon>Rubus</taxon>
    </lineage>
</organism>
<proteinExistence type="predicted"/>
<protein>
    <submittedName>
        <fullName evidence="2">Uncharacterized protein</fullName>
    </submittedName>
</protein>